<evidence type="ECO:0000313" key="2">
    <source>
        <dbReference type="Proteomes" id="UP001163835"/>
    </source>
</evidence>
<reference evidence="1" key="1">
    <citation type="submission" date="2022-09" db="EMBL/GenBank/DDBJ databases">
        <title>A Global Phylogenomic Analysis of the Shiitake Genus Lentinula.</title>
        <authorList>
            <consortium name="DOE Joint Genome Institute"/>
            <person name="Sierra-Patev S."/>
            <person name="Min B."/>
            <person name="Naranjo-Ortiz M."/>
            <person name="Looney B."/>
            <person name="Konkel Z."/>
            <person name="Slot J.C."/>
            <person name="Sakamoto Y."/>
            <person name="Steenwyk J.L."/>
            <person name="Rokas A."/>
            <person name="Carro J."/>
            <person name="Camarero S."/>
            <person name="Ferreira P."/>
            <person name="Molpeceres G."/>
            <person name="Ruiz-Duenas F.J."/>
            <person name="Serrano A."/>
            <person name="Henrissat B."/>
            <person name="Drula E."/>
            <person name="Hughes K.W."/>
            <person name="Mata J.L."/>
            <person name="Ishikawa N.K."/>
            <person name="Vargas-Isla R."/>
            <person name="Ushijima S."/>
            <person name="Smith C.A."/>
            <person name="Ahrendt S."/>
            <person name="Andreopoulos W."/>
            <person name="He G."/>
            <person name="Labutti K."/>
            <person name="Lipzen A."/>
            <person name="Ng V."/>
            <person name="Riley R."/>
            <person name="Sandor L."/>
            <person name="Barry K."/>
            <person name="Martinez A.T."/>
            <person name="Xiao Y."/>
            <person name="Gibbons J.G."/>
            <person name="Terashima K."/>
            <person name="Grigoriev I.V."/>
            <person name="Hibbett D.S."/>
        </authorList>
    </citation>
    <scope>NUCLEOTIDE SEQUENCE</scope>
    <source>
        <strain evidence="1">TMI1499</strain>
    </source>
</reference>
<name>A0ACC1TGR1_9AGAR</name>
<comment type="caution">
    <text evidence="1">The sequence shown here is derived from an EMBL/GenBank/DDBJ whole genome shotgun (WGS) entry which is preliminary data.</text>
</comment>
<sequence length="759" mass="84633">MSSSPSKVPFPAGPSRSSLPRSSSGGEVEQDQLAFTIESPSLPQLQLFENIFNTGKSLAAYCRDDPLWPILAAVALPCSNCTKHPETCKVPEGSPRCSFCTGKKTCSLGKLLRYRYFARRCNQDLAYSRRFLELHGTPAQRVSWTIPEDVWHRYDELLHSSTSATKVLVELNMLDDQDSRAVDRSELRRFQEAQEQEALLAARRKHVNASPPLRVHSKKRRLTKVVEEPVIEEVPRLVRLVIPPSRPAPSAPGSAPSVSERSSAALPLVSAQATGRLGSVQDPSPLARLADLVDQQTGSVQDPSPLARLADLVDQQTGSQAEASTRSLGPGSSNIKASCEDSALPKMSPVIRPPLVPCILSQHPYRVENECLAARIRLLESQLASSRQENATLTSALRDTSISLEARQGELDQLRESVSSAAQQQELYDRLLDQVQTLECALPGPPNESLVDRFRGLEEDLRLAREGRAKYLSHFESSNRRNEELETSLVQQQSLVDESNALAVRQRKKIETLQEEVHLFRERALFAEKMIREYPDEGSYSVSLPPLAEVQGDLNETLASLRRVSTFAHRLYRCDPASVLHQHNRYVGVIINAVISFLRRGLDTSDEDVLARNFQLALQYLEAAHFIHAELHLQSLSSIQWFFANAAEREEGIYRLILAHSRFSDNAPFLNVAQHAGFVAPFDDSLEPPLHRRMFALDTALPHHGAGNWEDLVPALPSLDRLTQEWEAMMSSYICFVTDTPLPQVDPQEEGSNFRCKGC</sequence>
<gene>
    <name evidence="1" type="ORF">F5876DRAFT_84064</name>
</gene>
<evidence type="ECO:0000313" key="1">
    <source>
        <dbReference type="EMBL" id="KAJ3803950.1"/>
    </source>
</evidence>
<organism evidence="1 2">
    <name type="scientific">Lentinula aff. lateritia</name>
    <dbReference type="NCBI Taxonomy" id="2804960"/>
    <lineage>
        <taxon>Eukaryota</taxon>
        <taxon>Fungi</taxon>
        <taxon>Dikarya</taxon>
        <taxon>Basidiomycota</taxon>
        <taxon>Agaricomycotina</taxon>
        <taxon>Agaricomycetes</taxon>
        <taxon>Agaricomycetidae</taxon>
        <taxon>Agaricales</taxon>
        <taxon>Marasmiineae</taxon>
        <taxon>Omphalotaceae</taxon>
        <taxon>Lentinula</taxon>
    </lineage>
</organism>
<dbReference type="Proteomes" id="UP001163835">
    <property type="component" value="Unassembled WGS sequence"/>
</dbReference>
<keyword evidence="2" id="KW-1185">Reference proteome</keyword>
<accession>A0ACC1TGR1</accession>
<dbReference type="EMBL" id="MU796493">
    <property type="protein sequence ID" value="KAJ3803950.1"/>
    <property type="molecule type" value="Genomic_DNA"/>
</dbReference>
<proteinExistence type="predicted"/>
<protein>
    <submittedName>
        <fullName evidence="1">Uncharacterized protein</fullName>
    </submittedName>
</protein>